<reference evidence="3 4" key="1">
    <citation type="submission" date="2023-09" db="EMBL/GenBank/DDBJ databases">
        <authorList>
            <person name="Rey-Velasco X."/>
        </authorList>
    </citation>
    <scope>NUCLEOTIDE SEQUENCE [LARGE SCALE GENOMIC DNA]</scope>
    <source>
        <strain evidence="3 4">F363</strain>
    </source>
</reference>
<evidence type="ECO:0000313" key="3">
    <source>
        <dbReference type="EMBL" id="MDT0641555.1"/>
    </source>
</evidence>
<proteinExistence type="predicted"/>
<protein>
    <submittedName>
        <fullName evidence="3">Alpha/beta hydrolase fold domain-containing protein</fullName>
    </submittedName>
</protein>
<keyword evidence="1 3" id="KW-0378">Hydrolase</keyword>
<dbReference type="PANTHER" id="PTHR48081">
    <property type="entry name" value="AB HYDROLASE SUPERFAMILY PROTEIN C4A8.06C"/>
    <property type="match status" value="1"/>
</dbReference>
<dbReference type="InterPro" id="IPR029058">
    <property type="entry name" value="AB_hydrolase_fold"/>
</dbReference>
<evidence type="ECO:0000259" key="2">
    <source>
        <dbReference type="Pfam" id="PF20434"/>
    </source>
</evidence>
<keyword evidence="4" id="KW-1185">Reference proteome</keyword>
<accession>A0ABU3C5D7</accession>
<comment type="caution">
    <text evidence="3">The sequence shown here is derived from an EMBL/GenBank/DDBJ whole genome shotgun (WGS) entry which is preliminary data.</text>
</comment>
<dbReference type="RefSeq" id="WP_311533266.1">
    <property type="nucleotide sequence ID" value="NZ_JAVRHQ010000001.1"/>
</dbReference>
<sequence>MRISYLLLFVLITFSSYTQTRYIDDIFENEEVITKIYAKKDGEKLMADIYLPKGDKLSQRPAIIFMHGGGFAGGSPKNEGEVEFAKMAARKGYVAVQISYRLTRKNQSFGCDYNASGKIKTFKEAAADYLDAVSYMREHSKEFKIDTSKIIAGGSSAGAEAVLNAVYNHQLLFPGLKEKPHFAAVFSLAGAILDKRYINENNVVPAILFHGTADQLVPYDTAPHHFCHSEDPGYLILDGSKTIAGKLKELNSPYLLYTFKGAGHEISGMPFEQLPQVFNFLKDVILDQKMIQSEIIN</sequence>
<organism evidence="3 4">
    <name type="scientific">Autumnicola tepida</name>
    <dbReference type="NCBI Taxonomy" id="3075595"/>
    <lineage>
        <taxon>Bacteria</taxon>
        <taxon>Pseudomonadati</taxon>
        <taxon>Bacteroidota</taxon>
        <taxon>Flavobacteriia</taxon>
        <taxon>Flavobacteriales</taxon>
        <taxon>Flavobacteriaceae</taxon>
        <taxon>Autumnicola</taxon>
    </lineage>
</organism>
<evidence type="ECO:0000256" key="1">
    <source>
        <dbReference type="ARBA" id="ARBA00022801"/>
    </source>
</evidence>
<dbReference type="InterPro" id="IPR049492">
    <property type="entry name" value="BD-FAE-like_dom"/>
</dbReference>
<dbReference type="SUPFAM" id="SSF53474">
    <property type="entry name" value="alpha/beta-Hydrolases"/>
    <property type="match status" value="1"/>
</dbReference>
<feature type="domain" description="BD-FAE-like" evidence="2">
    <location>
        <begin position="48"/>
        <end position="169"/>
    </location>
</feature>
<dbReference type="EMBL" id="JAVRHQ010000001">
    <property type="protein sequence ID" value="MDT0641555.1"/>
    <property type="molecule type" value="Genomic_DNA"/>
</dbReference>
<dbReference type="InterPro" id="IPR050300">
    <property type="entry name" value="GDXG_lipolytic_enzyme"/>
</dbReference>
<evidence type="ECO:0000313" key="4">
    <source>
        <dbReference type="Proteomes" id="UP001262889"/>
    </source>
</evidence>
<dbReference type="Pfam" id="PF20434">
    <property type="entry name" value="BD-FAE"/>
    <property type="match status" value="1"/>
</dbReference>
<dbReference type="Proteomes" id="UP001262889">
    <property type="component" value="Unassembled WGS sequence"/>
</dbReference>
<name>A0ABU3C5D7_9FLAO</name>
<dbReference type="Gene3D" id="3.40.50.1820">
    <property type="entry name" value="alpha/beta hydrolase"/>
    <property type="match status" value="1"/>
</dbReference>
<dbReference type="GO" id="GO:0016787">
    <property type="term" value="F:hydrolase activity"/>
    <property type="evidence" value="ECO:0007669"/>
    <property type="project" value="UniProtKB-KW"/>
</dbReference>
<gene>
    <name evidence="3" type="ORF">RM553_01800</name>
</gene>